<protein>
    <recommendedName>
        <fullName evidence="5">Tetratricopeptide repeat protein</fullName>
    </recommendedName>
</protein>
<evidence type="ECO:0000313" key="3">
    <source>
        <dbReference type="EMBL" id="WOE74071.1"/>
    </source>
</evidence>
<reference evidence="3 4" key="1">
    <citation type="submission" date="2023-10" db="EMBL/GenBank/DDBJ databases">
        <title>Complete genome sequence of a Sphingomonadaceae bacterium.</title>
        <authorList>
            <person name="Yan C."/>
        </authorList>
    </citation>
    <scope>NUCLEOTIDE SEQUENCE [LARGE SCALE GENOMIC DNA]</scope>
    <source>
        <strain evidence="3 4">SCSIO 66989</strain>
    </source>
</reference>
<keyword evidence="4" id="KW-1185">Reference proteome</keyword>
<keyword evidence="2" id="KW-0732">Signal</keyword>
<evidence type="ECO:0000313" key="4">
    <source>
        <dbReference type="Proteomes" id="UP001302429"/>
    </source>
</evidence>
<dbReference type="InterPro" id="IPR011990">
    <property type="entry name" value="TPR-like_helical_dom_sf"/>
</dbReference>
<accession>A0AA97F4W4</accession>
<dbReference type="SUPFAM" id="SSF48452">
    <property type="entry name" value="TPR-like"/>
    <property type="match status" value="1"/>
</dbReference>
<dbReference type="AlphaFoldDB" id="A0AA97F4W4"/>
<proteinExistence type="predicted"/>
<feature type="chain" id="PRO_5041710248" description="Tetratricopeptide repeat protein" evidence="2">
    <location>
        <begin position="25"/>
        <end position="425"/>
    </location>
</feature>
<evidence type="ECO:0008006" key="5">
    <source>
        <dbReference type="Google" id="ProtNLM"/>
    </source>
</evidence>
<dbReference type="RefSeq" id="WP_317080301.1">
    <property type="nucleotide sequence ID" value="NZ_CP136594.1"/>
</dbReference>
<organism evidence="3 4">
    <name type="scientific">Alterisphingorhabdus coralli</name>
    <dbReference type="NCBI Taxonomy" id="3071408"/>
    <lineage>
        <taxon>Bacteria</taxon>
        <taxon>Pseudomonadati</taxon>
        <taxon>Pseudomonadota</taxon>
        <taxon>Alphaproteobacteria</taxon>
        <taxon>Sphingomonadales</taxon>
        <taxon>Sphingomonadaceae</taxon>
        <taxon>Alterisphingorhabdus (ex Yan et al. 2024)</taxon>
    </lineage>
</organism>
<evidence type="ECO:0000256" key="2">
    <source>
        <dbReference type="SAM" id="SignalP"/>
    </source>
</evidence>
<dbReference type="Proteomes" id="UP001302429">
    <property type="component" value="Chromosome"/>
</dbReference>
<gene>
    <name evidence="3" type="ORF">RB602_09395</name>
</gene>
<feature type="signal peptide" evidence="2">
    <location>
        <begin position="1"/>
        <end position="24"/>
    </location>
</feature>
<name>A0AA97F4W4_9SPHN</name>
<dbReference type="EMBL" id="CP136594">
    <property type="protein sequence ID" value="WOE74071.1"/>
    <property type="molecule type" value="Genomic_DNA"/>
</dbReference>
<sequence>MRSQSLFSLSMAALLAGATTLSLALPVDGASAQRSKKDKKKKKSERPDVSSDFVEPFNKANDAIDAQDIATAEAQLAIAGPLADTPDENFFLGNATVRLGGLKNDRVMQRKGILLMLDSGKAPPENIGRFSYLAGVFAYENEEYPEAEQRFKTAIDSGFSQDNIERLYVDTIFRQNRTAEGLQTLKATVERIKASGAQVDEGFYRSGVRNSANAGLMQETNYWSQQWVANYPSATSWRDALTLFRQNASFPNAVNIDLMRLMRVSEAMVSEQDYAEYIENADPRALPGEVASVIEEGIAKGQLEAGNAFFNESLSMAKQRIPDDRGSLGSGESAARSSSNPMVALGTADAYLGYGEYAKAAELYAVALGKPGVDANLANTRLAIAQAMGGDYASARSSFAKVTGPRQPLAEFWTIWLDQQSATGG</sequence>
<evidence type="ECO:0000256" key="1">
    <source>
        <dbReference type="SAM" id="MobiDB-lite"/>
    </source>
</evidence>
<feature type="region of interest" description="Disordered" evidence="1">
    <location>
        <begin position="29"/>
        <end position="52"/>
    </location>
</feature>
<feature type="compositionally biased region" description="Basic residues" evidence="1">
    <location>
        <begin position="34"/>
        <end position="44"/>
    </location>
</feature>
<dbReference type="KEGG" id="acoa:RB602_09395"/>